<dbReference type="Proteomes" id="UP000316770">
    <property type="component" value="Chromosome"/>
</dbReference>
<feature type="region of interest" description="Disordered" evidence="1">
    <location>
        <begin position="1"/>
        <end position="28"/>
    </location>
</feature>
<proteinExistence type="predicted"/>
<sequence>MVAGGTPRRGVPPEFDAHTRDAPGGSADRCAPPSGTAFGFANRLPVVFATLKPPATFCGRFAVHWPPECLEPGFVWRGEAPAICLAQANGLGGDCSIRSVGPTVRQFAAFGSIGEQIAGPLALAVPRRDVFPGRWPGQGKSPGLRPGIRSECDRCAVAIDAHQIPQGSQMVAGGRRAAAHLRNSTPTRTTLPQGAQIDVRPRSGAACDFAIRSGGIRYAQTTGYLLGPLRSPLAAERYSGQGPSAVISAPVLGQRVAPGFRLICSTDGIACQRSHFGQ</sequence>
<gene>
    <name evidence="2" type="ORF">Mal33_27180</name>
</gene>
<dbReference type="AlphaFoldDB" id="A0A518IUH9"/>
<evidence type="ECO:0000313" key="2">
    <source>
        <dbReference type="EMBL" id="QDV56720.1"/>
    </source>
</evidence>
<name>A0A518IUH9_9BACT</name>
<dbReference type="EMBL" id="CP036318">
    <property type="protein sequence ID" value="QDV56720.1"/>
    <property type="molecule type" value="Genomic_DNA"/>
</dbReference>
<reference evidence="2 3" key="1">
    <citation type="submission" date="2019-02" db="EMBL/GenBank/DDBJ databases">
        <title>Deep-cultivation of Planctomycetes and their phenomic and genomic characterization uncovers novel biology.</title>
        <authorList>
            <person name="Wiegand S."/>
            <person name="Jogler M."/>
            <person name="Boedeker C."/>
            <person name="Pinto D."/>
            <person name="Vollmers J."/>
            <person name="Rivas-Marin E."/>
            <person name="Kohn T."/>
            <person name="Peeters S.H."/>
            <person name="Heuer A."/>
            <person name="Rast P."/>
            <person name="Oberbeckmann S."/>
            <person name="Bunk B."/>
            <person name="Jeske O."/>
            <person name="Meyerdierks A."/>
            <person name="Storesund J.E."/>
            <person name="Kallscheuer N."/>
            <person name="Luecker S."/>
            <person name="Lage O.M."/>
            <person name="Pohl T."/>
            <person name="Merkel B.J."/>
            <person name="Hornburger P."/>
            <person name="Mueller R.-W."/>
            <person name="Bruemmer F."/>
            <person name="Labrenz M."/>
            <person name="Spormann A.M."/>
            <person name="Op den Camp H."/>
            <person name="Overmann J."/>
            <person name="Amann R."/>
            <person name="Jetten M.S.M."/>
            <person name="Mascher T."/>
            <person name="Medema M.H."/>
            <person name="Devos D.P."/>
            <person name="Kaster A.-K."/>
            <person name="Ovreas L."/>
            <person name="Rohde M."/>
            <person name="Galperin M.Y."/>
            <person name="Jogler C."/>
        </authorList>
    </citation>
    <scope>NUCLEOTIDE SEQUENCE [LARGE SCALE GENOMIC DNA]</scope>
    <source>
        <strain evidence="2 3">Mal33</strain>
    </source>
</reference>
<keyword evidence="3" id="KW-1185">Reference proteome</keyword>
<protein>
    <submittedName>
        <fullName evidence="2">Uncharacterized protein</fullName>
    </submittedName>
</protein>
<accession>A0A518IUH9</accession>
<evidence type="ECO:0000313" key="3">
    <source>
        <dbReference type="Proteomes" id="UP000316770"/>
    </source>
</evidence>
<evidence type="ECO:0000256" key="1">
    <source>
        <dbReference type="SAM" id="MobiDB-lite"/>
    </source>
</evidence>
<organism evidence="2 3">
    <name type="scientific">Rosistilla oblonga</name>
    <dbReference type="NCBI Taxonomy" id="2527990"/>
    <lineage>
        <taxon>Bacteria</taxon>
        <taxon>Pseudomonadati</taxon>
        <taxon>Planctomycetota</taxon>
        <taxon>Planctomycetia</taxon>
        <taxon>Pirellulales</taxon>
        <taxon>Pirellulaceae</taxon>
        <taxon>Rosistilla</taxon>
    </lineage>
</organism>